<reference evidence="1 2" key="1">
    <citation type="submission" date="2015-04" db="EMBL/GenBank/DDBJ databases">
        <title>Complete genome sequence of Schizopora paradoxa KUC8140, a cosmopolitan wood degrader in East Asia.</title>
        <authorList>
            <consortium name="DOE Joint Genome Institute"/>
            <person name="Min B."/>
            <person name="Park H."/>
            <person name="Jang Y."/>
            <person name="Kim J.-J."/>
            <person name="Kim K.H."/>
            <person name="Pangilinan J."/>
            <person name="Lipzen A."/>
            <person name="Riley R."/>
            <person name="Grigoriev I.V."/>
            <person name="Spatafora J.W."/>
            <person name="Choi I.-G."/>
        </authorList>
    </citation>
    <scope>NUCLEOTIDE SEQUENCE [LARGE SCALE GENOMIC DNA]</scope>
    <source>
        <strain evidence="1 2">KUC8140</strain>
    </source>
</reference>
<proteinExistence type="predicted"/>
<gene>
    <name evidence="1" type="ORF">SCHPADRAFT_821091</name>
</gene>
<organism evidence="1 2">
    <name type="scientific">Schizopora paradoxa</name>
    <dbReference type="NCBI Taxonomy" id="27342"/>
    <lineage>
        <taxon>Eukaryota</taxon>
        <taxon>Fungi</taxon>
        <taxon>Dikarya</taxon>
        <taxon>Basidiomycota</taxon>
        <taxon>Agaricomycotina</taxon>
        <taxon>Agaricomycetes</taxon>
        <taxon>Hymenochaetales</taxon>
        <taxon>Schizoporaceae</taxon>
        <taxon>Schizopora</taxon>
    </lineage>
</organism>
<dbReference type="InParanoid" id="A0A0H2S7R0"/>
<sequence>MSTATATPIPLVPAPWHCKGEIYWIFLNPSKSLEPGGIAPLEAEAPPVATNEAGSPTGKGLGASVMVVRYSETPAGPYDELMYIPGAFTAPEGDGKPHLRITRIYVSESNQATIYNGRANWNVPKHPARFEFKELSKSETQISVYPPTATVDGGSSDSADTPPFFSAVVSKAASFLPSIPFSSKITPIDTTVVLPPLPTSPSNPALVGTDSWKSFLSVMKGKVRFIWVKPGEIKDADGKAQFGDGVGFPKIKPWSLGMYWLPGTTFEITTAEVLTNEDKKAV</sequence>
<dbReference type="SUPFAM" id="SSF160104">
    <property type="entry name" value="Acetoacetate decarboxylase-like"/>
    <property type="match status" value="1"/>
</dbReference>
<dbReference type="Gene3D" id="2.40.400.10">
    <property type="entry name" value="Acetoacetate decarboxylase-like"/>
    <property type="match status" value="1"/>
</dbReference>
<keyword evidence="2" id="KW-1185">Reference proteome</keyword>
<accession>A0A0H2S7R0</accession>
<dbReference type="OrthoDB" id="9970474at2759"/>
<name>A0A0H2S7R0_9AGAM</name>
<dbReference type="PANTHER" id="PTHR40518:SF1">
    <property type="entry name" value="ACETOACETATE DECARBOXYLASE"/>
    <property type="match status" value="1"/>
</dbReference>
<dbReference type="InterPro" id="IPR023375">
    <property type="entry name" value="ADC_dom_sf"/>
</dbReference>
<dbReference type="Proteomes" id="UP000053477">
    <property type="component" value="Unassembled WGS sequence"/>
</dbReference>
<dbReference type="STRING" id="27342.A0A0H2S7R0"/>
<dbReference type="PANTHER" id="PTHR40518">
    <property type="entry name" value="ACETOACETATE DECARBOXYLASE"/>
    <property type="match status" value="1"/>
</dbReference>
<protein>
    <recommendedName>
        <fullName evidence="3">Acetoacetate decarboxylase</fullName>
    </recommendedName>
</protein>
<evidence type="ECO:0008006" key="3">
    <source>
        <dbReference type="Google" id="ProtNLM"/>
    </source>
</evidence>
<dbReference type="AlphaFoldDB" id="A0A0H2S7R0"/>
<dbReference type="EMBL" id="KQ085902">
    <property type="protein sequence ID" value="KLO17693.1"/>
    <property type="molecule type" value="Genomic_DNA"/>
</dbReference>
<evidence type="ECO:0000313" key="1">
    <source>
        <dbReference type="EMBL" id="KLO17693.1"/>
    </source>
</evidence>
<evidence type="ECO:0000313" key="2">
    <source>
        <dbReference type="Proteomes" id="UP000053477"/>
    </source>
</evidence>